<dbReference type="InterPro" id="IPR000352">
    <property type="entry name" value="Pep_chain_release_fac_I"/>
</dbReference>
<dbReference type="GO" id="GO:0072344">
    <property type="term" value="P:rescue of stalled ribosome"/>
    <property type="evidence" value="ECO:0007669"/>
    <property type="project" value="TreeGrafter"/>
</dbReference>
<dbReference type="PROSITE" id="PS00745">
    <property type="entry name" value="RF_PROK_I"/>
    <property type="match status" value="1"/>
</dbReference>
<proteinExistence type="predicted"/>
<dbReference type="NCBIfam" id="NF006718">
    <property type="entry name" value="PRK09256.1"/>
    <property type="match status" value="1"/>
</dbReference>
<organism evidence="3 4">
    <name type="scientific">Soonwooa buanensis</name>
    <dbReference type="NCBI Taxonomy" id="619805"/>
    <lineage>
        <taxon>Bacteria</taxon>
        <taxon>Pseudomonadati</taxon>
        <taxon>Bacteroidota</taxon>
        <taxon>Flavobacteriia</taxon>
        <taxon>Flavobacteriales</taxon>
        <taxon>Weeksellaceae</taxon>
        <taxon>Chryseobacterium group</taxon>
        <taxon>Soonwooa</taxon>
    </lineage>
</organism>
<feature type="domain" description="Prokaryotic-type class I peptide chain release factors" evidence="2">
    <location>
        <begin position="14"/>
        <end position="30"/>
    </location>
</feature>
<dbReference type="PANTHER" id="PTHR47814">
    <property type="entry name" value="PEPTIDYL-TRNA HYDROLASE ARFB"/>
    <property type="match status" value="1"/>
</dbReference>
<dbReference type="EMBL" id="FUYZ01000002">
    <property type="protein sequence ID" value="SKB71791.1"/>
    <property type="molecule type" value="Genomic_DNA"/>
</dbReference>
<evidence type="ECO:0000256" key="1">
    <source>
        <dbReference type="SAM" id="MobiDB-lite"/>
    </source>
</evidence>
<dbReference type="Proteomes" id="UP000191112">
    <property type="component" value="Unassembled WGS sequence"/>
</dbReference>
<dbReference type="Pfam" id="PF00472">
    <property type="entry name" value="RF-1"/>
    <property type="match status" value="1"/>
</dbReference>
<dbReference type="AlphaFoldDB" id="A0A1T5DJK8"/>
<dbReference type="RefSeq" id="WP_079666058.1">
    <property type="nucleotide sequence ID" value="NZ_FUYZ01000002.1"/>
</dbReference>
<dbReference type="PANTHER" id="PTHR47814:SF1">
    <property type="entry name" value="PEPTIDYL-TRNA HYDROLASE ARFB"/>
    <property type="match status" value="1"/>
</dbReference>
<protein>
    <submittedName>
        <fullName evidence="3">Ribosome-associated protein</fullName>
    </submittedName>
</protein>
<evidence type="ECO:0000313" key="3">
    <source>
        <dbReference type="EMBL" id="SKB71791.1"/>
    </source>
</evidence>
<dbReference type="SUPFAM" id="SSF110916">
    <property type="entry name" value="Peptidyl-tRNA hydrolase domain-like"/>
    <property type="match status" value="1"/>
</dbReference>
<sequence length="130" mass="14905">MNDFSKELSFKTSRSGGAGGQNVNKVETAVTAMWKVSETKFFSDEQIELILEKLKNRINNDGVLQLTSTEARTQLENKAIAIERILNIVNASVVVHKPRKQTKPRKSQIEKRLTAKKILSEKKDNRRFRY</sequence>
<feature type="compositionally biased region" description="Polar residues" evidence="1">
    <location>
        <begin position="10"/>
        <end position="22"/>
    </location>
</feature>
<keyword evidence="4" id="KW-1185">Reference proteome</keyword>
<dbReference type="GO" id="GO:0043022">
    <property type="term" value="F:ribosome binding"/>
    <property type="evidence" value="ECO:0007669"/>
    <property type="project" value="TreeGrafter"/>
</dbReference>
<reference evidence="3 4" key="1">
    <citation type="submission" date="2017-02" db="EMBL/GenBank/DDBJ databases">
        <authorList>
            <person name="Peterson S.W."/>
        </authorList>
    </citation>
    <scope>NUCLEOTIDE SEQUENCE [LARGE SCALE GENOMIC DNA]</scope>
    <source>
        <strain evidence="3 4">DSM 22323</strain>
    </source>
</reference>
<dbReference type="OrthoDB" id="9815709at2"/>
<accession>A0A1T5DJK8</accession>
<dbReference type="GO" id="GO:0003747">
    <property type="term" value="F:translation release factor activity"/>
    <property type="evidence" value="ECO:0007669"/>
    <property type="project" value="InterPro"/>
</dbReference>
<gene>
    <name evidence="3" type="ORF">SAMN05660477_00779</name>
</gene>
<dbReference type="GO" id="GO:0004045">
    <property type="term" value="F:peptidyl-tRNA hydrolase activity"/>
    <property type="evidence" value="ECO:0007669"/>
    <property type="project" value="TreeGrafter"/>
</dbReference>
<evidence type="ECO:0000259" key="2">
    <source>
        <dbReference type="PROSITE" id="PS00745"/>
    </source>
</evidence>
<dbReference type="Gene3D" id="3.30.160.20">
    <property type="match status" value="1"/>
</dbReference>
<dbReference type="STRING" id="619805.SAMN05660477_00779"/>
<feature type="region of interest" description="Disordered" evidence="1">
    <location>
        <begin position="1"/>
        <end position="22"/>
    </location>
</feature>
<name>A0A1T5DJK8_9FLAO</name>
<evidence type="ECO:0000313" key="4">
    <source>
        <dbReference type="Proteomes" id="UP000191112"/>
    </source>
</evidence>